<feature type="transmembrane region" description="Helical" evidence="1">
    <location>
        <begin position="206"/>
        <end position="228"/>
    </location>
</feature>
<feature type="domain" description="CAAX prenyl protease 2/Lysostaphin resistance protein A-like" evidence="2">
    <location>
        <begin position="105"/>
        <end position="189"/>
    </location>
</feature>
<comment type="caution">
    <text evidence="3">The sequence shown here is derived from an EMBL/GenBank/DDBJ whole genome shotgun (WGS) entry which is preliminary data.</text>
</comment>
<dbReference type="EMBL" id="JAUOEL010000004">
    <property type="protein sequence ID" value="MDO5975289.1"/>
    <property type="molecule type" value="Genomic_DNA"/>
</dbReference>
<keyword evidence="1" id="KW-1133">Transmembrane helix</keyword>
<keyword evidence="1" id="KW-0812">Transmembrane</keyword>
<organism evidence="3 4">
    <name type="scientific">Flavivirga jejuensis</name>
    <dbReference type="NCBI Taxonomy" id="870487"/>
    <lineage>
        <taxon>Bacteria</taxon>
        <taxon>Pseudomonadati</taxon>
        <taxon>Bacteroidota</taxon>
        <taxon>Flavobacteriia</taxon>
        <taxon>Flavobacteriales</taxon>
        <taxon>Flavobacteriaceae</taxon>
        <taxon>Flavivirga</taxon>
    </lineage>
</organism>
<feature type="transmembrane region" description="Helical" evidence="1">
    <location>
        <begin position="108"/>
        <end position="125"/>
    </location>
</feature>
<evidence type="ECO:0000313" key="3">
    <source>
        <dbReference type="EMBL" id="MDO5975289.1"/>
    </source>
</evidence>
<dbReference type="PANTHER" id="PTHR43592">
    <property type="entry name" value="CAAX AMINO TERMINAL PROTEASE"/>
    <property type="match status" value="1"/>
</dbReference>
<feature type="transmembrane region" description="Helical" evidence="1">
    <location>
        <begin position="137"/>
        <end position="170"/>
    </location>
</feature>
<proteinExistence type="predicted"/>
<accession>A0ABT8WQ43</accession>
<evidence type="ECO:0000313" key="4">
    <source>
        <dbReference type="Proteomes" id="UP001176806"/>
    </source>
</evidence>
<name>A0ABT8WQ43_9FLAO</name>
<feature type="transmembrane region" description="Helical" evidence="1">
    <location>
        <begin position="5"/>
        <end position="21"/>
    </location>
</feature>
<feature type="transmembrane region" description="Helical" evidence="1">
    <location>
        <begin position="67"/>
        <end position="88"/>
    </location>
</feature>
<reference evidence="3" key="1">
    <citation type="submission" date="2023-07" db="EMBL/GenBank/DDBJ databases">
        <title>Two novel species in the genus Flavivirga.</title>
        <authorList>
            <person name="Kwon K."/>
        </authorList>
    </citation>
    <scope>NUCLEOTIDE SEQUENCE</scope>
    <source>
        <strain evidence="3">KACC 14158</strain>
    </source>
</reference>
<sequence>MKISYFKSFIITLIFIVLVIIDNELKLYKYGIPFITLSYFVACLFLIDRKIIDYKLLKFKAKDVFMVIISAIGFYIVNLILSIVPYIITSNKITIPIDVVYSVKNITILILIVPIAEELFFRGLLTHGISLVHNNKSAVLVSSIIFALLHYYSGGILIAFLGGLYFGYIYVKTENIFLSIIAHIFANTIILFDERIIEFITNKIDLTSNIFMLLVLFIIGVTVCIFSLKKISPAGS</sequence>
<dbReference type="Proteomes" id="UP001176806">
    <property type="component" value="Unassembled WGS sequence"/>
</dbReference>
<dbReference type="Pfam" id="PF02517">
    <property type="entry name" value="Rce1-like"/>
    <property type="match status" value="1"/>
</dbReference>
<keyword evidence="1" id="KW-0472">Membrane</keyword>
<feature type="transmembrane region" description="Helical" evidence="1">
    <location>
        <begin position="176"/>
        <end position="194"/>
    </location>
</feature>
<feature type="transmembrane region" description="Helical" evidence="1">
    <location>
        <begin position="27"/>
        <end position="47"/>
    </location>
</feature>
<evidence type="ECO:0000259" key="2">
    <source>
        <dbReference type="Pfam" id="PF02517"/>
    </source>
</evidence>
<dbReference type="RefSeq" id="WP_303302473.1">
    <property type="nucleotide sequence ID" value="NZ_BAABDA010000035.1"/>
</dbReference>
<dbReference type="PANTHER" id="PTHR43592:SF15">
    <property type="entry name" value="CAAX AMINO TERMINAL PROTEASE FAMILY PROTEIN"/>
    <property type="match status" value="1"/>
</dbReference>
<dbReference type="InterPro" id="IPR003675">
    <property type="entry name" value="Rce1/LyrA-like_dom"/>
</dbReference>
<gene>
    <name evidence="3" type="ORF">Q4Q40_13920</name>
</gene>
<protein>
    <submittedName>
        <fullName evidence="3">Type II CAAX endopeptidase family protein</fullName>
    </submittedName>
</protein>
<evidence type="ECO:0000256" key="1">
    <source>
        <dbReference type="SAM" id="Phobius"/>
    </source>
</evidence>
<keyword evidence="4" id="KW-1185">Reference proteome</keyword>